<organism evidence="2 3">
    <name type="scientific">Cryptosporidium xiaoi</name>
    <dbReference type="NCBI Taxonomy" id="659607"/>
    <lineage>
        <taxon>Eukaryota</taxon>
        <taxon>Sar</taxon>
        <taxon>Alveolata</taxon>
        <taxon>Apicomplexa</taxon>
        <taxon>Conoidasida</taxon>
        <taxon>Coccidia</taxon>
        <taxon>Eucoccidiorida</taxon>
        <taxon>Eimeriorina</taxon>
        <taxon>Cryptosporidiidae</taxon>
        <taxon>Cryptosporidium</taxon>
    </lineage>
</organism>
<keyword evidence="3" id="KW-1185">Reference proteome</keyword>
<dbReference type="Proteomes" id="UP001311799">
    <property type="component" value="Unassembled WGS sequence"/>
</dbReference>
<dbReference type="EMBL" id="JAWDEY010000012">
    <property type="protein sequence ID" value="KAK6589478.1"/>
    <property type="molecule type" value="Genomic_DNA"/>
</dbReference>
<feature type="region of interest" description="Disordered" evidence="1">
    <location>
        <begin position="1409"/>
        <end position="1443"/>
    </location>
</feature>
<reference evidence="2 3" key="1">
    <citation type="submission" date="2023-10" db="EMBL/GenBank/DDBJ databases">
        <title>Comparative genomics analysis reveals potential genetic determinants of host preference in Cryptosporidium xiaoi.</title>
        <authorList>
            <person name="Xiao L."/>
            <person name="Li J."/>
        </authorList>
    </citation>
    <scope>NUCLEOTIDE SEQUENCE [LARGE SCALE GENOMIC DNA]</scope>
    <source>
        <strain evidence="2 3">52996</strain>
    </source>
</reference>
<comment type="caution">
    <text evidence="2">The sequence shown here is derived from an EMBL/GenBank/DDBJ whole genome shotgun (WGS) entry which is preliminary data.</text>
</comment>
<evidence type="ECO:0000256" key="1">
    <source>
        <dbReference type="SAM" id="MobiDB-lite"/>
    </source>
</evidence>
<feature type="compositionally biased region" description="Basic and acidic residues" evidence="1">
    <location>
        <begin position="1421"/>
        <end position="1430"/>
    </location>
</feature>
<feature type="compositionally biased region" description="Low complexity" evidence="1">
    <location>
        <begin position="1434"/>
        <end position="1443"/>
    </location>
</feature>
<accession>A0AAV9XXM6</accession>
<feature type="compositionally biased region" description="Low complexity" evidence="1">
    <location>
        <begin position="1409"/>
        <end position="1420"/>
    </location>
</feature>
<evidence type="ECO:0000313" key="3">
    <source>
        <dbReference type="Proteomes" id="UP001311799"/>
    </source>
</evidence>
<protein>
    <submittedName>
        <fullName evidence="2">Large uncharacterized low complexity</fullName>
    </submittedName>
</protein>
<name>A0AAV9XXM6_9CRYT</name>
<gene>
    <name evidence="2" type="ORF">RS030_203189</name>
</gene>
<evidence type="ECO:0000313" key="2">
    <source>
        <dbReference type="EMBL" id="KAK6589478.1"/>
    </source>
</evidence>
<sequence>MSAKNAKVSSLKNVYGDKLASFLESSERCYSNLLNNSEFPELIWVKLQYEKENFLKNLVSSGLKLSDETNEDIEWRNITELLINSELINEYPISLPYSFVEYNRKFKLLSEHQKYSTVINNFSPRWGVNAGKLNNKKSSSINKDVLKRFNDKNMDYLFNMDEKQWIYLSYEVIILCKDLVQRNLGEIKLNLTRLEESKIRKIYSEEKIKSRIINKNGNNEGMFRKSFTDEKIENNTNTPLKQEYLNDNNIKNLHSKLTRDYENLKTINCSLRMFAEMVRISFGIDYHTHYMISRLMSRSDHGGMGFYSSDIIHPLDTRYRILLLLESWNKADTVNCDSTIWEKGKLRIKPGGAPRIMPKITNSKNLIDDNDFRDWINRQIHLIYSNLAFKLQRILLFISPGWLHYMPGDIDLKNMDEYRKNYWLNNKGDKLSKNTEFSSSGIKKVLGKNPQLLYEYLIESISILSELKTKIENGVWGDLIYLKDNSEKVNGKNKLIRLLKLTSAIERLDYAIRRDFSNNTKKDKNLLTHIDSYSVNKNKVTYNDNTIDNGNGEIYKTQKSLSDLFETTYNKREYIYNNEYIKDSIEEKLLKLPKLSSYWMYEIHIIHTIINCLMKVNVLKVDQNNQEFGDLSSMGLHLYSPFITRCILFIGYLLENGIYDLEQINDNTITKTGVVPLSTEAYSLYLVSNIWKCYNNYMKIKSMNSNMNNKFEKGENKLVHLFFSVLKLILTDFPKYISHTNIMSLVGELNDEETENIKKINLIKEPSNSYSRSLSGSNIKSRIQSNSKEFLRKISKYNNNNNNNNNNNSNDITNSFNYSDEENDDIYNLTKFSKINNYISTNKNYFDLISQPILKYSDKYWFSPDWMLSLLGQNKAIEENEKKRTLNNSYSKSLSKNINSIDVNNEDACNQFWKVFGISLTTSSRFEKIYNDVLLRRLNTLIFRSEIFSLFQNYFELENPEILKLLSFIIKKINKSLILENIIRELNYSHNNQLEKKTIESDKILWIRYCNYCILRSNEKMIRDLFEVPMQMLKLPATHYLELKLRLKSKISDIEKERIEKLAKQEIQGCMDTFIHSFKYLEETFIYETIINWSNIIFEEADSILSDDIYININNNYNNNLIKNYSLIIVRLFDIYIPYFLQELIHSDYWDLKMIQKNQYDVLIKSLITIDKYMLIIKNWLEFNIDVINIQAEKIDKLMLFNQNDNCILNNNSFSESSINDQKIKEMMRKRYLNEEKSIMLFSLLIPQYIELIQNRINNIEYLVYQVYKNTNKSDCYEWTTGINVPNIYTSSVMIDISTIVNTGIESLLEWMNLPLDEESLTLILTPIMKFYRDITNFIINTIRKELSSKKYELLLTYIHYITDIILVLYKNGVSISTNSINNSISSDLKSLVKLHNIHKLLLLLNNNGNNNRNDNNNNSDLKDNVDINHNHSKVNGSNSNSRNNFNILNEHVSSGSFNYLFSSSNNNSFSNSRSDINNSTIVGLMNEKYDKNGIFYSLLLDCINDNTFYGIKSGNISNNVEKNENNDVKYLVSIHNLHFFKNTVLETSRKIKSLVFNRNENGSQNKYTLLNNSLKNLKKILEYLRNYGAMDNNENKLLNAVNSIELNNLLFSCDNSLGFDTNTDNNNNVNSKQEQLFLNVVNECISNINKFIISVININTVMVMSNNYGFEFFLRLYNNSSFIKNMEDNDLLYQINNSKMITIENIIQDINNYFRYFITQCPFYKEHQDDSECELEEEYNKSHINVIILLWLNQLFELYLKGTKYTELINIFENDFEILDELRRSYSVSDSINKDKNYRLSDLILYFITQIFPNKKISQNRIFKELTNISLISFTTNNSNNHNNDSISSINDNNNYYNTGSINSKYINIETKNKDGFGIYGLISSIKNITNNIDNLIAKQIEKGNIYTGLSGISNNNSNSRKTTDNIVSKIIKNSNRKKSSHYIQKKLN</sequence>
<proteinExistence type="predicted"/>